<dbReference type="EMBL" id="BNAG01000002">
    <property type="protein sequence ID" value="GHE62031.1"/>
    <property type="molecule type" value="Genomic_DNA"/>
</dbReference>
<evidence type="ECO:0000313" key="2">
    <source>
        <dbReference type="EMBL" id="GHE62031.1"/>
    </source>
</evidence>
<organism evidence="2 3">
    <name type="scientific">Roseivirga thermotolerans</name>
    <dbReference type="NCBI Taxonomy" id="1758176"/>
    <lineage>
        <taxon>Bacteria</taxon>
        <taxon>Pseudomonadati</taxon>
        <taxon>Bacteroidota</taxon>
        <taxon>Cytophagia</taxon>
        <taxon>Cytophagales</taxon>
        <taxon>Roseivirgaceae</taxon>
        <taxon>Roseivirga</taxon>
    </lineage>
</organism>
<sequence>MLDEDHQRDLYSLFTVVDGDTVPKRPYGFKYKAEGDSMMEKFIKGTEGKGFRVQTGRVHSLEKAGFTYENRVKEKLWVKIFSGREKPVLENPYLFDRITKKRPFYKLDQLETELVHFNSAAYDSLVRATINRGDTAAYDRLMQEYNALPPAIQAQHAPLLRGGFNVEQDEYDKRYKDYFLELPEPPAPIDSSLLKAQQPDTLATDTTSKKGILGLFKKKGNKSEEKPPKKERKRDRKNNDEGILNEDDDN</sequence>
<evidence type="ECO:0000256" key="1">
    <source>
        <dbReference type="SAM" id="MobiDB-lite"/>
    </source>
</evidence>
<evidence type="ECO:0000313" key="3">
    <source>
        <dbReference type="Proteomes" id="UP000658258"/>
    </source>
</evidence>
<feature type="region of interest" description="Disordered" evidence="1">
    <location>
        <begin position="197"/>
        <end position="250"/>
    </location>
</feature>
<name>A0ABQ3I705_9BACT</name>
<reference evidence="3" key="1">
    <citation type="journal article" date="2019" name="Int. J. Syst. Evol. Microbiol.">
        <title>The Global Catalogue of Microorganisms (GCM) 10K type strain sequencing project: providing services to taxonomists for standard genome sequencing and annotation.</title>
        <authorList>
            <consortium name="The Broad Institute Genomics Platform"/>
            <consortium name="The Broad Institute Genome Sequencing Center for Infectious Disease"/>
            <person name="Wu L."/>
            <person name="Ma J."/>
        </authorList>
    </citation>
    <scope>NUCLEOTIDE SEQUENCE [LARGE SCALE GENOMIC DNA]</scope>
    <source>
        <strain evidence="3">CGMCC 1.15111</strain>
    </source>
</reference>
<gene>
    <name evidence="2" type="ORF">GCM10011340_16470</name>
</gene>
<accession>A0ABQ3I705</accession>
<keyword evidence="3" id="KW-1185">Reference proteome</keyword>
<dbReference type="Proteomes" id="UP000658258">
    <property type="component" value="Unassembled WGS sequence"/>
</dbReference>
<protein>
    <submittedName>
        <fullName evidence="2">Uncharacterized protein</fullName>
    </submittedName>
</protein>
<comment type="caution">
    <text evidence="2">The sequence shown here is derived from an EMBL/GenBank/DDBJ whole genome shotgun (WGS) entry which is preliminary data.</text>
</comment>
<feature type="compositionally biased region" description="Polar residues" evidence="1">
    <location>
        <begin position="197"/>
        <end position="206"/>
    </location>
</feature>
<proteinExistence type="predicted"/>